<dbReference type="CDD" id="cd03401">
    <property type="entry name" value="SPFH_prohibitin"/>
    <property type="match status" value="1"/>
</dbReference>
<dbReference type="InterPro" id="IPR036013">
    <property type="entry name" value="Band_7/SPFH_dom_sf"/>
</dbReference>
<evidence type="ECO:0000313" key="9">
    <source>
        <dbReference type="Proteomes" id="UP000694429"/>
    </source>
</evidence>
<dbReference type="Ensembl" id="ENSCAFT00030002325.1">
    <property type="protein sequence ID" value="ENSCAFP00030002064.1"/>
    <property type="gene ID" value="ENSCAFG00030001269.1"/>
</dbReference>
<comment type="similarity">
    <text evidence="1 6">Belongs to the prohibitin family.</text>
</comment>
<evidence type="ECO:0000256" key="4">
    <source>
        <dbReference type="ARBA" id="ARBA00046022"/>
    </source>
</evidence>
<feature type="domain" description="Band 7" evidence="7">
    <location>
        <begin position="46"/>
        <end position="192"/>
    </location>
</feature>
<dbReference type="SUPFAM" id="SSF117892">
    <property type="entry name" value="Band 7/SPFH domain"/>
    <property type="match status" value="1"/>
</dbReference>
<comment type="subcellular location">
    <subcellularLocation>
        <location evidence="6">Mitochondrion inner membrane</location>
    </subcellularLocation>
</comment>
<dbReference type="Proteomes" id="UP000694429">
    <property type="component" value="Chromosome 9"/>
</dbReference>
<evidence type="ECO:0000256" key="1">
    <source>
        <dbReference type="ARBA" id="ARBA00009658"/>
    </source>
</evidence>
<dbReference type="GO" id="GO:0071897">
    <property type="term" value="P:DNA biosynthetic process"/>
    <property type="evidence" value="ECO:0007669"/>
    <property type="project" value="UniProtKB-KW"/>
</dbReference>
<dbReference type="PANTHER" id="PTHR23222">
    <property type="entry name" value="PROHIBITIN"/>
    <property type="match status" value="1"/>
</dbReference>
<comment type="function">
    <text evidence="3">In the nucleus, acts as a transcription coregulator, enhances promoter binding by TP53, a transcription factor it activates, but reduces the promoter binding by E2F1, a transcription factor it represses. Interacts with STAT3 to affect IL17 secretion in T-helper Th17 cells.</text>
</comment>
<keyword evidence="6" id="KW-0999">Mitochondrion inner membrane</keyword>
<evidence type="ECO:0000259" key="7">
    <source>
        <dbReference type="SMART" id="SM00244"/>
    </source>
</evidence>
<dbReference type="PANTHER" id="PTHR23222:SF0">
    <property type="entry name" value="PROHIBITIN 1"/>
    <property type="match status" value="1"/>
</dbReference>
<comment type="function">
    <text evidence="5">In the plasma membrane, cooperates with CD86 to mediate CD86-signaling in B lymphocytes that regulates the level of IgG1 produced through the activation of distal signaling intermediates. Upon CD40 engagement, required to activate NF-kappa-B signaling pathway via phospholipase C and protein kinase C activation.</text>
</comment>
<evidence type="ECO:0000256" key="5">
    <source>
        <dbReference type="ARBA" id="ARBA00046138"/>
    </source>
</evidence>
<dbReference type="Pfam" id="PF01145">
    <property type="entry name" value="Band_7"/>
    <property type="match status" value="2"/>
</dbReference>
<dbReference type="InterPro" id="IPR001107">
    <property type="entry name" value="Band_7"/>
</dbReference>
<dbReference type="Gene3D" id="3.30.479.30">
    <property type="entry name" value="Band 7 domain"/>
    <property type="match status" value="1"/>
</dbReference>
<keyword evidence="6" id="KW-0496">Mitochondrion</keyword>
<evidence type="ECO:0000313" key="8">
    <source>
        <dbReference type="Ensembl" id="ENSCAFP00030002064.1"/>
    </source>
</evidence>
<reference evidence="8" key="1">
    <citation type="submission" date="2019-03" db="EMBL/GenBank/DDBJ databases">
        <authorList>
            <person name="Warren W.C."/>
            <person name="Johnson G.S."/>
        </authorList>
    </citation>
    <scope>NUCLEOTIDE SEQUENCE [LARGE SCALE GENOMIC DNA]</scope>
    <source>
        <strain evidence="8">Basenji</strain>
    </source>
</reference>
<accession>A0A8C0LUW8</accession>
<comment type="function">
    <text evidence="4">Protein with pleiotropic attributes mediated in a cell-compartment- and tissue-specific manner, which include the plasma membrane-associated cell signaling functions, mitochondrial chaperone, and transcriptional co-regulator of transcription factors in the nucleus. Plays a role in adipose tissue and glucose homeostasis in a sex-specific manner. Contributes to pulmonary vascular remodeling by accelerating proliferation of pulmonary arterial smooth muscle cells.</text>
</comment>
<evidence type="ECO:0000256" key="2">
    <source>
        <dbReference type="ARBA" id="ARBA00022634"/>
    </source>
</evidence>
<dbReference type="GO" id="GO:0005743">
    <property type="term" value="C:mitochondrial inner membrane"/>
    <property type="evidence" value="ECO:0007669"/>
    <property type="project" value="UniProtKB-SubCell"/>
</dbReference>
<proteinExistence type="inferred from homology"/>
<dbReference type="InterPro" id="IPR000163">
    <property type="entry name" value="Prohibitin"/>
</dbReference>
<keyword evidence="2" id="KW-0237">DNA synthesis</keyword>
<protein>
    <recommendedName>
        <fullName evidence="6">Prohibitin</fullName>
    </recommendedName>
</protein>
<sequence length="277" mass="31061">KLLEIRSARRQQERGELINNRKAPRSFQREAFWLKDEGIFLTCHYPSFLVDAGHRAVIFDRFRGVQDIVVGEGTHFLIPWVQKPIIFDCRSRPRNVPVITGSKVASQLPRIFTSIGEDYDERVLPSITTEILKSVVARFDAGELITQRELVSRQVSDDLTERAATFGLILDDVSLTHLTFGKEFTEAVEAKQVAQQEAERARFVVEKAEQQKKAAIISAEGDSKAAELIANSLATAGDGLIELRKLEAAEDIAYQLSRSRNITYLPAGQSVLLQLPQ</sequence>
<name>A0A8C0LUW8_CANLF</name>
<evidence type="ECO:0000256" key="3">
    <source>
        <dbReference type="ARBA" id="ARBA00045600"/>
    </source>
</evidence>
<dbReference type="AlphaFoldDB" id="A0A8C0LUW8"/>
<reference evidence="8" key="2">
    <citation type="submission" date="2025-08" db="UniProtKB">
        <authorList>
            <consortium name="Ensembl"/>
        </authorList>
    </citation>
    <scope>IDENTIFICATION</scope>
</reference>
<evidence type="ECO:0000256" key="6">
    <source>
        <dbReference type="RuleBase" id="RU366048"/>
    </source>
</evidence>
<dbReference type="SMART" id="SM00244">
    <property type="entry name" value="PHB"/>
    <property type="match status" value="1"/>
</dbReference>
<organism evidence="8 9">
    <name type="scientific">Canis lupus familiaris</name>
    <name type="common">Dog</name>
    <name type="synonym">Canis familiaris</name>
    <dbReference type="NCBI Taxonomy" id="9615"/>
    <lineage>
        <taxon>Eukaryota</taxon>
        <taxon>Metazoa</taxon>
        <taxon>Chordata</taxon>
        <taxon>Craniata</taxon>
        <taxon>Vertebrata</taxon>
        <taxon>Euteleostomi</taxon>
        <taxon>Mammalia</taxon>
        <taxon>Eutheria</taxon>
        <taxon>Laurasiatheria</taxon>
        <taxon>Carnivora</taxon>
        <taxon>Caniformia</taxon>
        <taxon>Canidae</taxon>
        <taxon>Canis</taxon>
    </lineage>
</organism>
<keyword evidence="6" id="KW-0472">Membrane</keyword>